<sequence>MLRWAGLACCDSTISTLSAPRLDVACRSSPMLGTADIPVRWFSTGGTYIVAVDKAGHDVIGCFQLVGYLEWWPRNSAQPVAGCGFLPANNSKTWRGGQQHPETSSEAWAKSASVRQARSVVEGFSRGLVHAGEDDGRGPSGPIYSNGLGSGPSSSSNGPGSTRPGPFPALTVDQWSTLLTALKIQIIRNLKSYLVWRIYGF</sequence>
<keyword evidence="2" id="KW-1185">Reference proteome</keyword>
<dbReference type="EMBL" id="CM044706">
    <property type="protein sequence ID" value="KAI5659782.1"/>
    <property type="molecule type" value="Genomic_DNA"/>
</dbReference>
<organism evidence="1 2">
    <name type="scientific">Catharanthus roseus</name>
    <name type="common">Madagascar periwinkle</name>
    <name type="synonym">Vinca rosea</name>
    <dbReference type="NCBI Taxonomy" id="4058"/>
    <lineage>
        <taxon>Eukaryota</taxon>
        <taxon>Viridiplantae</taxon>
        <taxon>Streptophyta</taxon>
        <taxon>Embryophyta</taxon>
        <taxon>Tracheophyta</taxon>
        <taxon>Spermatophyta</taxon>
        <taxon>Magnoliopsida</taxon>
        <taxon>eudicotyledons</taxon>
        <taxon>Gunneridae</taxon>
        <taxon>Pentapetalae</taxon>
        <taxon>asterids</taxon>
        <taxon>lamiids</taxon>
        <taxon>Gentianales</taxon>
        <taxon>Apocynaceae</taxon>
        <taxon>Rauvolfioideae</taxon>
        <taxon>Vinceae</taxon>
        <taxon>Catharanthinae</taxon>
        <taxon>Catharanthus</taxon>
    </lineage>
</organism>
<accession>A0ACC0AH52</accession>
<gene>
    <name evidence="1" type="ORF">M9H77_28575</name>
</gene>
<protein>
    <submittedName>
        <fullName evidence="1">Uncharacterized protein</fullName>
    </submittedName>
</protein>
<comment type="caution">
    <text evidence="1">The sequence shown here is derived from an EMBL/GenBank/DDBJ whole genome shotgun (WGS) entry which is preliminary data.</text>
</comment>
<name>A0ACC0AH52_CATRO</name>
<evidence type="ECO:0000313" key="1">
    <source>
        <dbReference type="EMBL" id="KAI5659782.1"/>
    </source>
</evidence>
<dbReference type="Proteomes" id="UP001060085">
    <property type="component" value="Linkage Group LG06"/>
</dbReference>
<proteinExistence type="predicted"/>
<reference evidence="2" key="1">
    <citation type="journal article" date="2023" name="Nat. Plants">
        <title>Single-cell RNA sequencing provides a high-resolution roadmap for understanding the multicellular compartmentation of specialized metabolism.</title>
        <authorList>
            <person name="Sun S."/>
            <person name="Shen X."/>
            <person name="Li Y."/>
            <person name="Li Y."/>
            <person name="Wang S."/>
            <person name="Li R."/>
            <person name="Zhang H."/>
            <person name="Shen G."/>
            <person name="Guo B."/>
            <person name="Wei J."/>
            <person name="Xu J."/>
            <person name="St-Pierre B."/>
            <person name="Chen S."/>
            <person name="Sun C."/>
        </authorList>
    </citation>
    <scope>NUCLEOTIDE SEQUENCE [LARGE SCALE GENOMIC DNA]</scope>
</reference>
<evidence type="ECO:0000313" key="2">
    <source>
        <dbReference type="Proteomes" id="UP001060085"/>
    </source>
</evidence>